<dbReference type="PANTHER" id="PTHR39160">
    <property type="entry name" value="CELL WALL-BINDING PROTEIN YOCH"/>
    <property type="match status" value="1"/>
</dbReference>
<keyword evidence="2" id="KW-1133">Transmembrane helix</keyword>
<dbReference type="RefSeq" id="WP_114296847.1">
    <property type="nucleotide sequence ID" value="NZ_QPJT01000005.1"/>
</dbReference>
<name>A0A369BCJ4_9FIRM</name>
<accession>A0A369BCJ4</accession>
<evidence type="ECO:0000313" key="5">
    <source>
        <dbReference type="Proteomes" id="UP000253034"/>
    </source>
</evidence>
<gene>
    <name evidence="4" type="ORF">DFR58_10555</name>
</gene>
<dbReference type="Pfam" id="PF03990">
    <property type="entry name" value="DUF348"/>
    <property type="match status" value="2"/>
</dbReference>
<dbReference type="Proteomes" id="UP000253034">
    <property type="component" value="Unassembled WGS sequence"/>
</dbReference>
<evidence type="ECO:0000259" key="3">
    <source>
        <dbReference type="PROSITE" id="PS51109"/>
    </source>
</evidence>
<keyword evidence="5" id="KW-1185">Reference proteome</keyword>
<comment type="caution">
    <text evidence="4">The sequence shown here is derived from an EMBL/GenBank/DDBJ whole genome shotgun (WGS) entry which is preliminary data.</text>
</comment>
<dbReference type="PROSITE" id="PS51109">
    <property type="entry name" value="G5"/>
    <property type="match status" value="1"/>
</dbReference>
<dbReference type="GO" id="GO:0009254">
    <property type="term" value="P:peptidoglycan turnover"/>
    <property type="evidence" value="ECO:0007669"/>
    <property type="project" value="InterPro"/>
</dbReference>
<keyword evidence="2" id="KW-0812">Transmembrane</keyword>
<feature type="transmembrane region" description="Helical" evidence="2">
    <location>
        <begin position="12"/>
        <end position="36"/>
    </location>
</feature>
<dbReference type="SMART" id="SM01208">
    <property type="entry name" value="G5"/>
    <property type="match status" value="1"/>
</dbReference>
<dbReference type="InterPro" id="IPR011098">
    <property type="entry name" value="G5_dom"/>
</dbReference>
<keyword evidence="1" id="KW-0732">Signal</keyword>
<dbReference type="InterPro" id="IPR007137">
    <property type="entry name" value="DUF348"/>
</dbReference>
<dbReference type="OrthoDB" id="9798935at2"/>
<dbReference type="AlphaFoldDB" id="A0A369BCJ4"/>
<evidence type="ECO:0000256" key="2">
    <source>
        <dbReference type="SAM" id="Phobius"/>
    </source>
</evidence>
<dbReference type="Pfam" id="PF07501">
    <property type="entry name" value="G5"/>
    <property type="match status" value="1"/>
</dbReference>
<dbReference type="InterPro" id="IPR010611">
    <property type="entry name" value="3D_dom"/>
</dbReference>
<dbReference type="PANTHER" id="PTHR39160:SF4">
    <property type="entry name" value="RESUSCITATION-PROMOTING FACTOR RPFB"/>
    <property type="match status" value="1"/>
</dbReference>
<dbReference type="Pfam" id="PF06725">
    <property type="entry name" value="3D"/>
    <property type="match status" value="1"/>
</dbReference>
<dbReference type="GO" id="GO:0019867">
    <property type="term" value="C:outer membrane"/>
    <property type="evidence" value="ECO:0007669"/>
    <property type="project" value="InterPro"/>
</dbReference>
<evidence type="ECO:0000256" key="1">
    <source>
        <dbReference type="ARBA" id="ARBA00022729"/>
    </source>
</evidence>
<reference evidence="4 5" key="1">
    <citation type="submission" date="2018-07" db="EMBL/GenBank/DDBJ databases">
        <title>Genomic Encyclopedia of Type Strains, Phase IV (KMG-IV): sequencing the most valuable type-strain genomes for metagenomic binning, comparative biology and taxonomic classification.</title>
        <authorList>
            <person name="Goeker M."/>
        </authorList>
    </citation>
    <scope>NUCLEOTIDE SEQUENCE [LARGE SCALE GENOMIC DNA]</scope>
    <source>
        <strain evidence="4 5">DSM 27016</strain>
    </source>
</reference>
<dbReference type="InterPro" id="IPR051933">
    <property type="entry name" value="Resuscitation_pf_RpfB"/>
</dbReference>
<sequence length="352" mass="38631">MIPLAKNIKRYFSFKEITVVLIAVIISVSAGVGVFLNLKKEVSINVDGKATLLKTMKNTVREVLEQSGTELGSDDYINLPLDGKLQKMKRNEIYIKRAVPIYVTVDGGQKKLMAYEGTLGEVLAKNSIALSDKDKLVGAELGTEISKDLSVRIIRVQEEMVTEKVAVPYKVVTKNNDRIDKGKQLVVQNGKEGIREKLFKVIMEDGKQVVKELVKDSVAVAPVNKIIENGTVLNFKTSRGEVVRYKKQITMKATAYTASYADTGKNPGDAGFGITYTGRKVKKGIVAVDPKVIPLGSRLYIEGTGRTADYGFAVAADIGGAVKGNIIDLYFESSEEVRKWGRKTVKVYVLTS</sequence>
<protein>
    <submittedName>
        <fullName evidence="4">Uncharacterized protein YabE (DUF348 family)</fullName>
    </submittedName>
</protein>
<dbReference type="EMBL" id="QPJT01000005">
    <property type="protein sequence ID" value="RCX18296.1"/>
    <property type="molecule type" value="Genomic_DNA"/>
</dbReference>
<evidence type="ECO:0000313" key="4">
    <source>
        <dbReference type="EMBL" id="RCX18296.1"/>
    </source>
</evidence>
<dbReference type="InterPro" id="IPR036908">
    <property type="entry name" value="RlpA-like_sf"/>
</dbReference>
<feature type="domain" description="G5" evidence="3">
    <location>
        <begin position="153"/>
        <end position="233"/>
    </location>
</feature>
<proteinExistence type="predicted"/>
<organism evidence="4 5">
    <name type="scientific">Anaerobacterium chartisolvens</name>
    <dbReference type="NCBI Taxonomy" id="1297424"/>
    <lineage>
        <taxon>Bacteria</taxon>
        <taxon>Bacillati</taxon>
        <taxon>Bacillota</taxon>
        <taxon>Clostridia</taxon>
        <taxon>Eubacteriales</taxon>
        <taxon>Oscillospiraceae</taxon>
        <taxon>Anaerobacterium</taxon>
    </lineage>
</organism>
<dbReference type="Gene3D" id="2.20.230.10">
    <property type="entry name" value="Resuscitation-promoting factor rpfb"/>
    <property type="match status" value="1"/>
</dbReference>
<dbReference type="Gene3D" id="2.40.40.10">
    <property type="entry name" value="RlpA-like domain"/>
    <property type="match status" value="1"/>
</dbReference>
<dbReference type="GO" id="GO:0004553">
    <property type="term" value="F:hydrolase activity, hydrolyzing O-glycosyl compounds"/>
    <property type="evidence" value="ECO:0007669"/>
    <property type="project" value="InterPro"/>
</dbReference>
<dbReference type="SUPFAM" id="SSF50685">
    <property type="entry name" value="Barwin-like endoglucanases"/>
    <property type="match status" value="1"/>
</dbReference>
<dbReference type="CDD" id="cd22786">
    <property type="entry name" value="DPBB_YuiC-like"/>
    <property type="match status" value="1"/>
</dbReference>
<keyword evidence="2" id="KW-0472">Membrane</keyword>